<dbReference type="GO" id="GO:0009307">
    <property type="term" value="P:DNA restriction-modification system"/>
    <property type="evidence" value="ECO:0007669"/>
    <property type="project" value="UniProtKB-KW"/>
</dbReference>
<dbReference type="InterPro" id="IPR000055">
    <property type="entry name" value="Restrct_endonuc_typeI_TRD"/>
</dbReference>
<evidence type="ECO:0000313" key="6">
    <source>
        <dbReference type="Proteomes" id="UP000217343"/>
    </source>
</evidence>
<name>A0A250JWM6_9BACT</name>
<dbReference type="EMBL" id="CP022203">
    <property type="protein sequence ID" value="ATB47526.1"/>
    <property type="molecule type" value="Genomic_DNA"/>
</dbReference>
<dbReference type="SUPFAM" id="SSF116734">
    <property type="entry name" value="DNA methylase specificity domain"/>
    <property type="match status" value="2"/>
</dbReference>
<dbReference type="AlphaFoldDB" id="A0A250JWM6"/>
<gene>
    <name evidence="5" type="ORF">MYMAC_003140</name>
</gene>
<dbReference type="InterPro" id="IPR044946">
    <property type="entry name" value="Restrct_endonuc_typeI_TRD_sf"/>
</dbReference>
<dbReference type="KEGG" id="mmas:MYMAC_003140"/>
<keyword evidence="3" id="KW-0238">DNA-binding</keyword>
<reference evidence="5 6" key="1">
    <citation type="submission" date="2017-06" db="EMBL/GenBank/DDBJ databases">
        <title>Sequencing and comparative analysis of myxobacterial genomes.</title>
        <authorList>
            <person name="Rupp O."/>
            <person name="Goesmann A."/>
            <person name="Sogaard-Andersen L."/>
        </authorList>
    </citation>
    <scope>NUCLEOTIDE SEQUENCE [LARGE SCALE GENOMIC DNA]</scope>
    <source>
        <strain evidence="5 6">DSM 14697</strain>
    </source>
</reference>
<evidence type="ECO:0000259" key="4">
    <source>
        <dbReference type="Pfam" id="PF01420"/>
    </source>
</evidence>
<feature type="domain" description="Type I restriction modification DNA specificity" evidence="4">
    <location>
        <begin position="73"/>
        <end position="224"/>
    </location>
</feature>
<protein>
    <submittedName>
        <fullName evidence="5">Type I restriction endonuclease subunit S</fullName>
    </submittedName>
</protein>
<dbReference type="Pfam" id="PF01420">
    <property type="entry name" value="Methylase_S"/>
    <property type="match status" value="1"/>
</dbReference>
<evidence type="ECO:0000313" key="5">
    <source>
        <dbReference type="EMBL" id="ATB47526.1"/>
    </source>
</evidence>
<keyword evidence="6" id="KW-1185">Reference proteome</keyword>
<keyword evidence="5" id="KW-0540">Nuclease</keyword>
<evidence type="ECO:0000256" key="3">
    <source>
        <dbReference type="ARBA" id="ARBA00023125"/>
    </source>
</evidence>
<dbReference type="PANTHER" id="PTHR30408:SF13">
    <property type="entry name" value="TYPE I RESTRICTION ENZYME HINDI SPECIFICITY SUBUNIT"/>
    <property type="match status" value="1"/>
</dbReference>
<accession>A0A250JWM6</accession>
<dbReference type="InterPro" id="IPR052021">
    <property type="entry name" value="Type-I_RS_S_subunit"/>
</dbReference>
<dbReference type="PANTHER" id="PTHR30408">
    <property type="entry name" value="TYPE-1 RESTRICTION ENZYME ECOKI SPECIFICITY PROTEIN"/>
    <property type="match status" value="1"/>
</dbReference>
<evidence type="ECO:0000256" key="1">
    <source>
        <dbReference type="ARBA" id="ARBA00010923"/>
    </source>
</evidence>
<dbReference type="Proteomes" id="UP000217343">
    <property type="component" value="Chromosome"/>
</dbReference>
<dbReference type="GO" id="GO:0003677">
    <property type="term" value="F:DNA binding"/>
    <property type="evidence" value="ECO:0007669"/>
    <property type="project" value="UniProtKB-KW"/>
</dbReference>
<dbReference type="GO" id="GO:0004519">
    <property type="term" value="F:endonuclease activity"/>
    <property type="evidence" value="ECO:0007669"/>
    <property type="project" value="UniProtKB-KW"/>
</dbReference>
<dbReference type="Gene3D" id="1.10.287.1120">
    <property type="entry name" value="Bipartite methylase S protein"/>
    <property type="match status" value="1"/>
</dbReference>
<proteinExistence type="inferred from homology"/>
<evidence type="ECO:0000256" key="2">
    <source>
        <dbReference type="ARBA" id="ARBA00022747"/>
    </source>
</evidence>
<organism evidence="5 6">
    <name type="scientific">Corallococcus macrosporus DSM 14697</name>
    <dbReference type="NCBI Taxonomy" id="1189310"/>
    <lineage>
        <taxon>Bacteria</taxon>
        <taxon>Pseudomonadati</taxon>
        <taxon>Myxococcota</taxon>
        <taxon>Myxococcia</taxon>
        <taxon>Myxococcales</taxon>
        <taxon>Cystobacterineae</taxon>
        <taxon>Myxococcaceae</taxon>
        <taxon>Corallococcus</taxon>
    </lineage>
</organism>
<keyword evidence="2" id="KW-0680">Restriction system</keyword>
<sequence>MAECLGALDDKIELNRRMNQTLETMAQALFRSWFVDFDPVRAKAAGRQPEGMGPETAALFPCRFVDSELGPIPEGWRIMPLGESCAAIFSGGTPSTREQRFWGGKVPWLSSGETRHSFIIETEKTITEEAITGSSTRLARSGSTVIASAGQGHTRGQTSFLAFDSYINQSVVAVVADPAVSSDLFVFHDLARRYEQFRRLSDSHSSRGSLTTKLLADLKVIIPPRDLITAFDRATEPLVEQNISNLRQSVTISRLRDLLLPKLLSGEIRVREAEAQLAATA</sequence>
<dbReference type="REBASE" id="218146">
    <property type="entry name" value="S.Mma14697ORF3141P"/>
</dbReference>
<dbReference type="Gene3D" id="3.90.220.20">
    <property type="entry name" value="DNA methylase specificity domains"/>
    <property type="match status" value="1"/>
</dbReference>
<comment type="similarity">
    <text evidence="1">Belongs to the type-I restriction system S methylase family.</text>
</comment>
<keyword evidence="5" id="KW-0378">Hydrolase</keyword>
<keyword evidence="5" id="KW-0255">Endonuclease</keyword>